<accession>A0A8B7PC54</accession>
<keyword evidence="2" id="KW-0809">Transit peptide</keyword>
<sequence>MSFSNRIQIRGLHFYKQMVKRGNLFNLRQQTCLLKPSPAMPQNLSTSQQNYINNSNYFSNYSADNYLEKIQDFGKKYYKHRFSEDHIEEICQKFLNVGVKKEDLIHAFCQMPSNADGFIEPHVFKLSVSQLERILLVFINHNISPEAMIRVIMYYGSDILSLSPQDLEAALMALGSLPHLDKPMTQLLHLCPQLIEMDKNMEEKLDNFRDIFPQKELKHLFKNSPNVLLDSWKTTWEKISYIYEEMGLDQPHISYNNTLSFSLQHIKERHEAMLRTGVYKKPKLHRDRLSHLMNVKLDLIMNSSDAQFCKQILGIPLEDYISFLELMHRERGENFHGIQMEDYEADEAELQEKKELRDSYGRKSRKVEKEKKDYQRWLSEQQ</sequence>
<keyword evidence="4" id="KW-1185">Reference proteome</keyword>
<evidence type="ECO:0000313" key="5">
    <source>
        <dbReference type="RefSeq" id="XP_018023744.1"/>
    </source>
</evidence>
<dbReference type="InterPro" id="IPR038538">
    <property type="entry name" value="MTERF_sf"/>
</dbReference>
<dbReference type="GO" id="GO:0003676">
    <property type="term" value="F:nucleic acid binding"/>
    <property type="evidence" value="ECO:0007669"/>
    <property type="project" value="InterPro"/>
</dbReference>
<evidence type="ECO:0000313" key="4">
    <source>
        <dbReference type="Proteomes" id="UP000694843"/>
    </source>
</evidence>
<feature type="region of interest" description="Disordered" evidence="3">
    <location>
        <begin position="354"/>
        <end position="382"/>
    </location>
</feature>
<feature type="compositionally biased region" description="Basic and acidic residues" evidence="3">
    <location>
        <begin position="354"/>
        <end position="375"/>
    </location>
</feature>
<name>A0A8B7PC54_HYAAZ</name>
<proteinExistence type="inferred from homology"/>
<evidence type="ECO:0000256" key="2">
    <source>
        <dbReference type="ARBA" id="ARBA00022946"/>
    </source>
</evidence>
<dbReference type="GeneID" id="108679601"/>
<evidence type="ECO:0000256" key="1">
    <source>
        <dbReference type="ARBA" id="ARBA00007692"/>
    </source>
</evidence>
<reference evidence="5" key="1">
    <citation type="submission" date="2025-08" db="UniProtKB">
        <authorList>
            <consortium name="RefSeq"/>
        </authorList>
    </citation>
    <scope>IDENTIFICATION</scope>
    <source>
        <tissue evidence="5">Whole organism</tissue>
    </source>
</reference>
<evidence type="ECO:0000256" key="3">
    <source>
        <dbReference type="SAM" id="MobiDB-lite"/>
    </source>
</evidence>
<dbReference type="Pfam" id="PF02536">
    <property type="entry name" value="mTERF"/>
    <property type="match status" value="1"/>
</dbReference>
<dbReference type="KEGG" id="hazt:108679601"/>
<dbReference type="OMA" id="HIKERHE"/>
<protein>
    <submittedName>
        <fullName evidence="5">Uncharacterized protein LOC108679601</fullName>
    </submittedName>
</protein>
<gene>
    <name evidence="5" type="primary">LOC108679601</name>
</gene>
<dbReference type="RefSeq" id="XP_018023744.1">
    <property type="nucleotide sequence ID" value="XM_018168255.2"/>
</dbReference>
<organism evidence="4 5">
    <name type="scientific">Hyalella azteca</name>
    <name type="common">Amphipod</name>
    <dbReference type="NCBI Taxonomy" id="294128"/>
    <lineage>
        <taxon>Eukaryota</taxon>
        <taxon>Metazoa</taxon>
        <taxon>Ecdysozoa</taxon>
        <taxon>Arthropoda</taxon>
        <taxon>Crustacea</taxon>
        <taxon>Multicrustacea</taxon>
        <taxon>Malacostraca</taxon>
        <taxon>Eumalacostraca</taxon>
        <taxon>Peracarida</taxon>
        <taxon>Amphipoda</taxon>
        <taxon>Senticaudata</taxon>
        <taxon>Talitrida</taxon>
        <taxon>Talitroidea</taxon>
        <taxon>Hyalellidae</taxon>
        <taxon>Hyalella</taxon>
    </lineage>
</organism>
<dbReference type="InterPro" id="IPR003690">
    <property type="entry name" value="MTERF"/>
</dbReference>
<dbReference type="OrthoDB" id="9991972at2759"/>
<comment type="similarity">
    <text evidence="1">Belongs to the mTERF family.</text>
</comment>
<dbReference type="Proteomes" id="UP000694843">
    <property type="component" value="Unplaced"/>
</dbReference>
<dbReference type="Gene3D" id="1.25.70.10">
    <property type="entry name" value="Transcription termination factor 3, mitochondrial"/>
    <property type="match status" value="1"/>
</dbReference>
<dbReference type="AlphaFoldDB" id="A0A8B7PC54"/>